<protein>
    <submittedName>
        <fullName evidence="1">Uncharacterized protein</fullName>
    </submittedName>
</protein>
<dbReference type="AlphaFoldDB" id="A0A3S2P9P9"/>
<organism evidence="1 2">
    <name type="scientific">Oryzias javanicus</name>
    <name type="common">Javanese ricefish</name>
    <name type="synonym">Aplocheilus javanicus</name>
    <dbReference type="NCBI Taxonomy" id="123683"/>
    <lineage>
        <taxon>Eukaryota</taxon>
        <taxon>Metazoa</taxon>
        <taxon>Chordata</taxon>
        <taxon>Craniata</taxon>
        <taxon>Vertebrata</taxon>
        <taxon>Euteleostomi</taxon>
        <taxon>Actinopterygii</taxon>
        <taxon>Neopterygii</taxon>
        <taxon>Teleostei</taxon>
        <taxon>Neoteleostei</taxon>
        <taxon>Acanthomorphata</taxon>
        <taxon>Ovalentaria</taxon>
        <taxon>Atherinomorphae</taxon>
        <taxon>Beloniformes</taxon>
        <taxon>Adrianichthyidae</taxon>
        <taxon>Oryziinae</taxon>
        <taxon>Oryzias</taxon>
    </lineage>
</organism>
<gene>
    <name evidence="1" type="ORF">OJAV_G00230260</name>
</gene>
<dbReference type="Proteomes" id="UP000283210">
    <property type="component" value="Chromosome 24"/>
</dbReference>
<keyword evidence="2" id="KW-1185">Reference proteome</keyword>
<accession>A0A3S2P9P9</accession>
<dbReference type="EMBL" id="CM012460">
    <property type="protein sequence ID" value="RVE55852.1"/>
    <property type="molecule type" value="Genomic_DNA"/>
</dbReference>
<reference evidence="1 2" key="2">
    <citation type="submission" date="2019-01" db="EMBL/GenBank/DDBJ databases">
        <title>A chromosome length genome reference of the Java medaka (oryzias javanicus).</title>
        <authorList>
            <person name="Herpin A."/>
            <person name="Takehana Y."/>
            <person name="Naruse K."/>
            <person name="Ansai S."/>
            <person name="Kawaguchi M."/>
        </authorList>
    </citation>
    <scope>NUCLEOTIDE SEQUENCE [LARGE SCALE GENOMIC DNA]</scope>
    <source>
        <strain evidence="1">RS831</strain>
        <tissue evidence="1">Whole body</tissue>
    </source>
</reference>
<reference evidence="1 2" key="1">
    <citation type="submission" date="2018-11" db="EMBL/GenBank/DDBJ databases">
        <authorList>
            <person name="Lopez-Roques C."/>
            <person name="Donnadieu C."/>
            <person name="Bouchez O."/>
            <person name="Klopp C."/>
            <person name="Cabau C."/>
            <person name="Zahm M."/>
        </authorList>
    </citation>
    <scope>NUCLEOTIDE SEQUENCE [LARGE SCALE GENOMIC DNA]</scope>
    <source>
        <strain evidence="1">RS831</strain>
        <tissue evidence="1">Whole body</tissue>
    </source>
</reference>
<evidence type="ECO:0000313" key="1">
    <source>
        <dbReference type="EMBL" id="RVE55852.1"/>
    </source>
</evidence>
<proteinExistence type="predicted"/>
<name>A0A3S2P9P9_ORYJA</name>
<evidence type="ECO:0000313" key="2">
    <source>
        <dbReference type="Proteomes" id="UP000283210"/>
    </source>
</evidence>
<sequence length="89" mass="9938">MRSAQAAFPAVQQRSSALCKHQAGCPGALWDIEFTQPAVSFVRRHPSGRGWRRTCQGERTARLLHCLQVASALFLPTTVMPYGIFTDHR</sequence>